<dbReference type="Proteomes" id="UP000775547">
    <property type="component" value="Unassembled WGS sequence"/>
</dbReference>
<keyword evidence="2" id="KW-1185">Reference proteome</keyword>
<proteinExistence type="predicted"/>
<dbReference type="OrthoDB" id="3211970at2759"/>
<name>A0A9P7G2F0_9AGAR</name>
<reference evidence="1" key="1">
    <citation type="submission" date="2020-07" db="EMBL/GenBank/DDBJ databases">
        <authorList>
            <person name="Nieuwenhuis M."/>
            <person name="Van De Peppel L.J.J."/>
        </authorList>
    </citation>
    <scope>NUCLEOTIDE SEQUENCE</scope>
    <source>
        <strain evidence="1">AP01</strain>
        <tissue evidence="1">Mycelium</tissue>
    </source>
</reference>
<dbReference type="EMBL" id="JABCKV010000285">
    <property type="protein sequence ID" value="KAG5641585.1"/>
    <property type="molecule type" value="Genomic_DNA"/>
</dbReference>
<comment type="caution">
    <text evidence="1">The sequence shown here is derived from an EMBL/GenBank/DDBJ whole genome shotgun (WGS) entry which is preliminary data.</text>
</comment>
<gene>
    <name evidence="1" type="ORF">DXG03_004684</name>
</gene>
<organism evidence="1 2">
    <name type="scientific">Asterophora parasitica</name>
    <dbReference type="NCBI Taxonomy" id="117018"/>
    <lineage>
        <taxon>Eukaryota</taxon>
        <taxon>Fungi</taxon>
        <taxon>Dikarya</taxon>
        <taxon>Basidiomycota</taxon>
        <taxon>Agaricomycotina</taxon>
        <taxon>Agaricomycetes</taxon>
        <taxon>Agaricomycetidae</taxon>
        <taxon>Agaricales</taxon>
        <taxon>Tricholomatineae</taxon>
        <taxon>Lyophyllaceae</taxon>
        <taxon>Asterophora</taxon>
    </lineage>
</organism>
<reference evidence="1" key="2">
    <citation type="submission" date="2021-10" db="EMBL/GenBank/DDBJ databases">
        <title>Phylogenomics reveals ancestral predisposition of the termite-cultivated fungus Termitomyces towards a domesticated lifestyle.</title>
        <authorList>
            <person name="Auxier B."/>
            <person name="Grum-Grzhimaylo A."/>
            <person name="Cardenas M.E."/>
            <person name="Lodge J.D."/>
            <person name="Laessoe T."/>
            <person name="Pedersen O."/>
            <person name="Smith M.E."/>
            <person name="Kuyper T.W."/>
            <person name="Franco-Molano E.A."/>
            <person name="Baroni T.J."/>
            <person name="Aanen D.K."/>
        </authorList>
    </citation>
    <scope>NUCLEOTIDE SEQUENCE</scope>
    <source>
        <strain evidence="1">AP01</strain>
        <tissue evidence="1">Mycelium</tissue>
    </source>
</reference>
<accession>A0A9P7G2F0</accession>
<dbReference type="AlphaFoldDB" id="A0A9P7G2F0"/>
<evidence type="ECO:0000313" key="2">
    <source>
        <dbReference type="Proteomes" id="UP000775547"/>
    </source>
</evidence>
<protein>
    <submittedName>
        <fullName evidence="1">Uncharacterized protein</fullName>
    </submittedName>
</protein>
<sequence>MSLSPAITRIYRIRLPHSDSHPGNFELLHTLVSPVSQVARTIDPALDILVLSSVSFVDVVAAKTSDIPASPDTTGNFAETRMRIDSQSEDLEDVLNGIVTTQIMGPYIVLFKSRSIELHPLRIDLEPPNQPYFESRPQRVLEHHFPSITFRMVSSSDCLCTSQRLSFSFFGYDFLKGIFRYKVDIRFAPGLPDGTSLNVDCVGVYSMADPETSGIQAGVSSRGFVSALALGAQGKRAVWVERRRGSTVREVLVWAQPPTREVEDESITIPRHVVYRLESYDLREDLTHCAIGEISGKIVVGNRSGNVFVLYA</sequence>
<evidence type="ECO:0000313" key="1">
    <source>
        <dbReference type="EMBL" id="KAG5641585.1"/>
    </source>
</evidence>